<dbReference type="InterPro" id="IPR011251">
    <property type="entry name" value="Luciferase-like_dom"/>
</dbReference>
<evidence type="ECO:0000256" key="4">
    <source>
        <dbReference type="ARBA" id="ARBA00023033"/>
    </source>
</evidence>
<dbReference type="Pfam" id="PF00296">
    <property type="entry name" value="Bac_luciferase"/>
    <property type="match status" value="1"/>
</dbReference>
<name>A0ABP5QG15_9MICO</name>
<dbReference type="InterPro" id="IPR051260">
    <property type="entry name" value="Diverse_substr_monoxygenases"/>
</dbReference>
<evidence type="ECO:0000256" key="3">
    <source>
        <dbReference type="ARBA" id="ARBA00023002"/>
    </source>
</evidence>
<evidence type="ECO:0000313" key="8">
    <source>
        <dbReference type="Proteomes" id="UP001500929"/>
    </source>
</evidence>
<keyword evidence="1" id="KW-0285">Flavoprotein</keyword>
<dbReference type="EMBL" id="BAAAQY010000005">
    <property type="protein sequence ID" value="GAA2234783.1"/>
    <property type="molecule type" value="Genomic_DNA"/>
</dbReference>
<accession>A0ABP5QG15</accession>
<dbReference type="RefSeq" id="WP_259479454.1">
    <property type="nucleotide sequence ID" value="NZ_BAAAQY010000005.1"/>
</dbReference>
<reference evidence="8" key="1">
    <citation type="journal article" date="2019" name="Int. J. Syst. Evol. Microbiol.">
        <title>The Global Catalogue of Microorganisms (GCM) 10K type strain sequencing project: providing services to taxonomists for standard genome sequencing and annotation.</title>
        <authorList>
            <consortium name="The Broad Institute Genomics Platform"/>
            <consortium name="The Broad Institute Genome Sequencing Center for Infectious Disease"/>
            <person name="Wu L."/>
            <person name="Ma J."/>
        </authorList>
    </citation>
    <scope>NUCLEOTIDE SEQUENCE [LARGE SCALE GENOMIC DNA]</scope>
    <source>
        <strain evidence="8">JCM 16117</strain>
    </source>
</reference>
<keyword evidence="8" id="KW-1185">Reference proteome</keyword>
<dbReference type="PANTHER" id="PTHR30011:SF16">
    <property type="entry name" value="C2H2 FINGER DOMAIN TRANSCRIPTION FACTOR (EUROFUNG)-RELATED"/>
    <property type="match status" value="1"/>
</dbReference>
<gene>
    <name evidence="7" type="ORF">GCM10009851_19760</name>
</gene>
<comment type="similarity">
    <text evidence="5">Belongs to the NtaA/SnaA/DszA monooxygenase family.</text>
</comment>
<evidence type="ECO:0000313" key="7">
    <source>
        <dbReference type="EMBL" id="GAA2234783.1"/>
    </source>
</evidence>
<sequence>MFHLGWFYGFQVQSWNGTWSGSDGATEWMTPDMFVEAAQAMERAGFDCMVIEDALFVQDIYKGSAEFTLSNAFMAPKHDPMPYVPVMAAGTKHLGFIPTVTTSFYPPFLAARLLSTLDHVTGGRVGANLVMSHNDRTAQNFGLDGQAEHDHRYEMGDEWVELVNRLWGSWEPDALVLDEEAHVYADHTKVSRVDFEGSFYRSRGPLNTAPSPQGRPVLCQAGGSPRGRDFAARNADILLSNVQGIEAMKEYRDDIRARAAAFGRDPDDIKIVFLVSPVLGATDAEATRRWDRMVAATEQNLEANLAFLSYYSGIDYSTLDLDAPIPHLSTNASRSTIAHTKEQSAGQTLREYASHPVRSCVELIGSPDTVAERMGEVAEEVGGDGFLISLPLTRRTIAEVTDGLAPALRARGLIRDGYPHATLRETLKEF</sequence>
<organism evidence="7 8">
    <name type="scientific">Herbiconiux moechotypicola</name>
    <dbReference type="NCBI Taxonomy" id="637393"/>
    <lineage>
        <taxon>Bacteria</taxon>
        <taxon>Bacillati</taxon>
        <taxon>Actinomycetota</taxon>
        <taxon>Actinomycetes</taxon>
        <taxon>Micrococcales</taxon>
        <taxon>Microbacteriaceae</taxon>
        <taxon>Herbiconiux</taxon>
    </lineage>
</organism>
<evidence type="ECO:0000256" key="2">
    <source>
        <dbReference type="ARBA" id="ARBA00022643"/>
    </source>
</evidence>
<keyword evidence="2" id="KW-0288">FMN</keyword>
<evidence type="ECO:0000259" key="6">
    <source>
        <dbReference type="Pfam" id="PF00296"/>
    </source>
</evidence>
<dbReference type="PANTHER" id="PTHR30011">
    <property type="entry name" value="ALKANESULFONATE MONOOXYGENASE-RELATED"/>
    <property type="match status" value="1"/>
</dbReference>
<keyword evidence="4 7" id="KW-0503">Monooxygenase</keyword>
<dbReference type="InterPro" id="IPR036661">
    <property type="entry name" value="Luciferase-like_sf"/>
</dbReference>
<evidence type="ECO:0000256" key="1">
    <source>
        <dbReference type="ARBA" id="ARBA00022630"/>
    </source>
</evidence>
<dbReference type="NCBIfam" id="TIGR03860">
    <property type="entry name" value="FMN_nitrolo"/>
    <property type="match status" value="1"/>
</dbReference>
<dbReference type="PIRSF" id="PIRSF000337">
    <property type="entry name" value="NTA_MOA"/>
    <property type="match status" value="1"/>
</dbReference>
<evidence type="ECO:0000256" key="5">
    <source>
        <dbReference type="ARBA" id="ARBA00033748"/>
    </source>
</evidence>
<dbReference type="Gene3D" id="3.20.20.30">
    <property type="entry name" value="Luciferase-like domain"/>
    <property type="match status" value="1"/>
</dbReference>
<dbReference type="InterPro" id="IPR016215">
    <property type="entry name" value="NTA_MOA"/>
</dbReference>
<comment type="caution">
    <text evidence="7">The sequence shown here is derived from an EMBL/GenBank/DDBJ whole genome shotgun (WGS) entry which is preliminary data.</text>
</comment>
<dbReference type="SUPFAM" id="SSF51679">
    <property type="entry name" value="Bacterial luciferase-like"/>
    <property type="match status" value="1"/>
</dbReference>
<proteinExistence type="inferred from homology"/>
<feature type="domain" description="Luciferase-like" evidence="6">
    <location>
        <begin position="4"/>
        <end position="383"/>
    </location>
</feature>
<dbReference type="GO" id="GO:0004497">
    <property type="term" value="F:monooxygenase activity"/>
    <property type="evidence" value="ECO:0007669"/>
    <property type="project" value="UniProtKB-KW"/>
</dbReference>
<dbReference type="Proteomes" id="UP001500929">
    <property type="component" value="Unassembled WGS sequence"/>
</dbReference>
<keyword evidence="3" id="KW-0560">Oxidoreductase</keyword>
<protein>
    <submittedName>
        <fullName evidence="7">NtaA/DmoA family FMN-dependent monooxygenase</fullName>
    </submittedName>
</protein>